<name>W1P8C2_AMBTC</name>
<dbReference type="HOGENOM" id="CLU_129567_0_0_1"/>
<keyword evidence="4" id="KW-1185">Reference proteome</keyword>
<dbReference type="Proteomes" id="UP000017836">
    <property type="component" value="Unassembled WGS sequence"/>
</dbReference>
<dbReference type="KEGG" id="atr:18434327"/>
<feature type="region of interest" description="Disordered" evidence="1">
    <location>
        <begin position="46"/>
        <end position="73"/>
    </location>
</feature>
<evidence type="ECO:0000256" key="1">
    <source>
        <dbReference type="SAM" id="MobiDB-lite"/>
    </source>
</evidence>
<dbReference type="OrthoDB" id="678088at2759"/>
<organism evidence="3 4">
    <name type="scientific">Amborella trichopoda</name>
    <dbReference type="NCBI Taxonomy" id="13333"/>
    <lineage>
        <taxon>Eukaryota</taxon>
        <taxon>Viridiplantae</taxon>
        <taxon>Streptophyta</taxon>
        <taxon>Embryophyta</taxon>
        <taxon>Tracheophyta</taxon>
        <taxon>Spermatophyta</taxon>
        <taxon>Magnoliopsida</taxon>
        <taxon>Amborellales</taxon>
        <taxon>Amborellaceae</taxon>
        <taxon>Amborella</taxon>
    </lineage>
</organism>
<keyword evidence="2" id="KW-0812">Transmembrane</keyword>
<dbReference type="AlphaFoldDB" id="W1P8C2"/>
<sequence length="173" mass="19337">MNNPQALLSPSLQHSLIIYTSTCTRIPRLPHTGSHKHSHRRLTLRVGGRGFGGLSDREREDRETRSSKQEGDDDEIPQVVLDRMLRRIVFYVGAPMGLGLGLLWAFDTLKNGGVWDAPMWLPLLTVLLGFGTSALGVAYGTLSASWDPSEEGSLLGWKEAQKNWPVLWKEEKM</sequence>
<dbReference type="EMBL" id="KI393908">
    <property type="protein sequence ID" value="ERN06137.1"/>
    <property type="molecule type" value="Genomic_DNA"/>
</dbReference>
<dbReference type="Pfam" id="PF11947">
    <property type="entry name" value="DUF3464"/>
    <property type="match status" value="1"/>
</dbReference>
<dbReference type="PANTHER" id="PTHR34575:SF6">
    <property type="entry name" value="EXPRESSED PROTEIN"/>
    <property type="match status" value="1"/>
</dbReference>
<feature type="transmembrane region" description="Helical" evidence="2">
    <location>
        <begin position="88"/>
        <end position="106"/>
    </location>
</feature>
<feature type="compositionally biased region" description="Basic and acidic residues" evidence="1">
    <location>
        <begin position="55"/>
        <end position="70"/>
    </location>
</feature>
<gene>
    <name evidence="3" type="ORF">AMTR_s00016p00088520</name>
</gene>
<dbReference type="PANTHER" id="PTHR34575">
    <property type="entry name" value="PROTEIN PAM68, CHLOROPLASTIC"/>
    <property type="match status" value="1"/>
</dbReference>
<dbReference type="InterPro" id="IPR021855">
    <property type="entry name" value="PAM68-like"/>
</dbReference>
<dbReference type="eggNOG" id="ENOG502S1GI">
    <property type="taxonomic scope" value="Eukaryota"/>
</dbReference>
<accession>W1P8C2</accession>
<feature type="transmembrane region" description="Helical" evidence="2">
    <location>
        <begin position="118"/>
        <end position="139"/>
    </location>
</feature>
<reference evidence="4" key="1">
    <citation type="journal article" date="2013" name="Science">
        <title>The Amborella genome and the evolution of flowering plants.</title>
        <authorList>
            <consortium name="Amborella Genome Project"/>
        </authorList>
    </citation>
    <scope>NUCLEOTIDE SEQUENCE [LARGE SCALE GENOMIC DNA]</scope>
</reference>
<dbReference type="Gramene" id="ERN06137">
    <property type="protein sequence ID" value="ERN06137"/>
    <property type="gene ID" value="AMTR_s00016p00088520"/>
</dbReference>
<protein>
    <submittedName>
        <fullName evidence="3">Uncharacterized protein</fullName>
    </submittedName>
</protein>
<keyword evidence="2" id="KW-1133">Transmembrane helix</keyword>
<keyword evidence="2" id="KW-0472">Membrane</keyword>
<dbReference type="OMA" id="KEQNLWQ"/>
<evidence type="ECO:0000313" key="4">
    <source>
        <dbReference type="Proteomes" id="UP000017836"/>
    </source>
</evidence>
<dbReference type="GO" id="GO:0010258">
    <property type="term" value="P:NADH dehydrogenase complex (plastoquinone) assembly"/>
    <property type="evidence" value="ECO:0000318"/>
    <property type="project" value="GO_Central"/>
</dbReference>
<evidence type="ECO:0000313" key="3">
    <source>
        <dbReference type="EMBL" id="ERN06137.1"/>
    </source>
</evidence>
<proteinExistence type="predicted"/>
<evidence type="ECO:0000256" key="2">
    <source>
        <dbReference type="SAM" id="Phobius"/>
    </source>
</evidence>